<dbReference type="RefSeq" id="XP_012944331.1">
    <property type="nucleotide sequence ID" value="XM_013088877.2"/>
</dbReference>
<reference evidence="3 4" key="1">
    <citation type="submission" date="2025-05" db="UniProtKB">
        <authorList>
            <consortium name="RefSeq"/>
        </authorList>
    </citation>
    <scope>IDENTIFICATION</scope>
</reference>
<evidence type="ECO:0000313" key="7">
    <source>
        <dbReference type="RefSeq" id="XP_035828639.1"/>
    </source>
</evidence>
<protein>
    <submittedName>
        <fullName evidence="3 4">Transmembrane protein 141</fullName>
    </submittedName>
</protein>
<feature type="transmembrane region" description="Helical" evidence="1">
    <location>
        <begin position="61"/>
        <end position="81"/>
    </location>
</feature>
<organism evidence="2 5">
    <name type="scientific">Aplysia californica</name>
    <name type="common">California sea hare</name>
    <dbReference type="NCBI Taxonomy" id="6500"/>
    <lineage>
        <taxon>Eukaryota</taxon>
        <taxon>Metazoa</taxon>
        <taxon>Spiralia</taxon>
        <taxon>Lophotrochozoa</taxon>
        <taxon>Mollusca</taxon>
        <taxon>Gastropoda</taxon>
        <taxon>Heterobranchia</taxon>
        <taxon>Euthyneura</taxon>
        <taxon>Tectipleura</taxon>
        <taxon>Aplysiida</taxon>
        <taxon>Aplysioidea</taxon>
        <taxon>Aplysiidae</taxon>
        <taxon>Aplysia</taxon>
    </lineage>
</organism>
<dbReference type="RefSeq" id="XP_012944332.1">
    <property type="nucleotide sequence ID" value="XM_013088878.2"/>
</dbReference>
<dbReference type="GeneID" id="106013361"/>
<dbReference type="RefSeq" id="XP_035828638.1">
    <property type="nucleotide sequence ID" value="XM_035972745.1"/>
</dbReference>
<evidence type="ECO:0000313" key="6">
    <source>
        <dbReference type="RefSeq" id="XP_035828638.1"/>
    </source>
</evidence>
<evidence type="ECO:0000256" key="1">
    <source>
        <dbReference type="SAM" id="Phobius"/>
    </source>
</evidence>
<dbReference type="InterPro" id="IPR026788">
    <property type="entry name" value="Tmem141"/>
</dbReference>
<dbReference type="Gene3D" id="1.10.3350.20">
    <property type="entry name" value="Tmem141 protein family"/>
    <property type="match status" value="1"/>
</dbReference>
<name>A0ABM1AB49_APLCA</name>
<keyword evidence="2" id="KW-1185">Reference proteome</keyword>
<evidence type="ECO:0000313" key="3">
    <source>
        <dbReference type="RefSeq" id="XP_012944331.1"/>
    </source>
</evidence>
<evidence type="ECO:0000313" key="5">
    <source>
        <dbReference type="RefSeq" id="XP_012944333.1"/>
    </source>
</evidence>
<keyword evidence="1 3" id="KW-0812">Transmembrane</keyword>
<gene>
    <name evidence="3 4 5 6 7" type="primary">LOC106013361</name>
</gene>
<dbReference type="PANTHER" id="PTHR47229">
    <property type="entry name" value="TRANSMEMBRANE PROTEIN 141"/>
    <property type="match status" value="1"/>
</dbReference>
<dbReference type="Pfam" id="PF15110">
    <property type="entry name" value="TMEM141"/>
    <property type="match status" value="1"/>
</dbReference>
<dbReference type="RefSeq" id="XP_035828639.1">
    <property type="nucleotide sequence ID" value="XM_035972746.1"/>
</dbReference>
<dbReference type="InterPro" id="IPR038259">
    <property type="entry name" value="Tmem141_sf"/>
</dbReference>
<evidence type="ECO:0000313" key="2">
    <source>
        <dbReference type="Proteomes" id="UP000694888"/>
    </source>
</evidence>
<proteinExistence type="predicted"/>
<keyword evidence="1" id="KW-0472">Membrane</keyword>
<feature type="transmembrane region" description="Helical" evidence="1">
    <location>
        <begin position="30"/>
        <end position="49"/>
    </location>
</feature>
<dbReference type="RefSeq" id="XP_012944333.1">
    <property type="nucleotide sequence ID" value="XM_013088879.2"/>
</dbReference>
<dbReference type="Proteomes" id="UP000694888">
    <property type="component" value="Unplaced"/>
</dbReference>
<sequence length="119" mass="13623">MMSSLDPRGDDELSDRYPHYKTYKACQSKAFMTGSVTLFGAAICVYVVMDHWYQKFKPSITRQWLVAGPIMAGAGIAYAVTMNRTWNCQNMWMAMEERHSALTPAKERLAMRIAEDEED</sequence>
<dbReference type="PANTHER" id="PTHR47229:SF1">
    <property type="entry name" value="TRANSMEMBRANE PROTEIN 141"/>
    <property type="match status" value="1"/>
</dbReference>
<accession>A0ABM1AB49</accession>
<keyword evidence="1" id="KW-1133">Transmembrane helix</keyword>
<evidence type="ECO:0000313" key="4">
    <source>
        <dbReference type="RefSeq" id="XP_012944332.1"/>
    </source>
</evidence>